<feature type="compositionally biased region" description="Polar residues" evidence="1">
    <location>
        <begin position="1"/>
        <end position="10"/>
    </location>
</feature>
<protein>
    <submittedName>
        <fullName evidence="2">Uncharacterized protein</fullName>
    </submittedName>
</protein>
<comment type="caution">
    <text evidence="2">The sequence shown here is derived from an EMBL/GenBank/DDBJ whole genome shotgun (WGS) entry which is preliminary data.</text>
</comment>
<proteinExistence type="predicted"/>
<evidence type="ECO:0000313" key="2">
    <source>
        <dbReference type="EMBL" id="GIM95948.1"/>
    </source>
</evidence>
<accession>A0A919W9H1</accession>
<gene>
    <name evidence="2" type="ORF">Ato02nite_077410</name>
</gene>
<dbReference type="AlphaFoldDB" id="A0A919W9H1"/>
<keyword evidence="3" id="KW-1185">Reference proteome</keyword>
<sequence>MANFDCSNGSPPVARDSTGVESGAGMTSSAVTMLPPQARASNDWIIVVRGNGVSHRPKRIKR</sequence>
<feature type="region of interest" description="Disordered" evidence="1">
    <location>
        <begin position="1"/>
        <end position="35"/>
    </location>
</feature>
<dbReference type="EMBL" id="BOQN01000102">
    <property type="protein sequence ID" value="GIM95948.1"/>
    <property type="molecule type" value="Genomic_DNA"/>
</dbReference>
<evidence type="ECO:0000313" key="3">
    <source>
        <dbReference type="Proteomes" id="UP000677082"/>
    </source>
</evidence>
<reference evidence="2 3" key="1">
    <citation type="submission" date="2021-03" db="EMBL/GenBank/DDBJ databases">
        <title>Whole genome shotgun sequence of Actinoplanes toevensis NBRC 105298.</title>
        <authorList>
            <person name="Komaki H."/>
            <person name="Tamura T."/>
        </authorList>
    </citation>
    <scope>NUCLEOTIDE SEQUENCE [LARGE SCALE GENOMIC DNA]</scope>
    <source>
        <strain evidence="2 3">NBRC 105298</strain>
    </source>
</reference>
<dbReference type="Proteomes" id="UP000677082">
    <property type="component" value="Unassembled WGS sequence"/>
</dbReference>
<evidence type="ECO:0000256" key="1">
    <source>
        <dbReference type="SAM" id="MobiDB-lite"/>
    </source>
</evidence>
<organism evidence="2 3">
    <name type="scientific">Paractinoplanes toevensis</name>
    <dbReference type="NCBI Taxonomy" id="571911"/>
    <lineage>
        <taxon>Bacteria</taxon>
        <taxon>Bacillati</taxon>
        <taxon>Actinomycetota</taxon>
        <taxon>Actinomycetes</taxon>
        <taxon>Micromonosporales</taxon>
        <taxon>Micromonosporaceae</taxon>
        <taxon>Paractinoplanes</taxon>
    </lineage>
</organism>
<name>A0A919W9H1_9ACTN</name>